<dbReference type="OrthoDB" id="39800at10239"/>
<comment type="subcellular location">
    <subcellularLocation>
        <location evidence="1">Host cytoplasm</location>
    </subcellularLocation>
    <subcellularLocation>
        <location evidence="2">Virion</location>
    </subcellularLocation>
</comment>
<keyword evidence="8" id="KW-1185">Reference proteome</keyword>
<dbReference type="EMBL" id="AY386265">
    <property type="protein sequence ID" value="AAR98449.1"/>
    <property type="molecule type" value="Genomic_DNA"/>
</dbReference>
<dbReference type="GO" id="GO:0030430">
    <property type="term" value="C:host cell cytoplasm"/>
    <property type="evidence" value="ECO:0007669"/>
    <property type="project" value="UniProtKB-SubCell"/>
</dbReference>
<evidence type="ECO:0000313" key="6">
    <source>
        <dbReference type="EMBL" id="AAR98449.1"/>
    </source>
</evidence>
<evidence type="ECO:0000256" key="5">
    <source>
        <dbReference type="ARBA" id="ARBA00023200"/>
    </source>
</evidence>
<reference evidence="6 8" key="1">
    <citation type="journal article" date="2004" name="J. Virol.">
        <title>Genomes of the parapoxviruses ORF virus and bovine papular stomatitis virus.</title>
        <authorList>
            <person name="Delhon G."/>
            <person name="Tulman E.R."/>
            <person name="Afonso C.L."/>
            <person name="Lu Z."/>
            <person name="de la Concha-Bermejillo A."/>
            <person name="Lehmkuhl H.D."/>
            <person name="Piccone M.E."/>
            <person name="Kutish G.F."/>
            <person name="Rock D.L."/>
        </authorList>
    </citation>
    <scope>NUCLEOTIDE SEQUENCE [LARGE SCALE GENOMIC DNA]</scope>
    <source>
        <strain evidence="6 8">BV-AR02</strain>
    </source>
</reference>
<keyword evidence="5" id="KW-1035">Host cytoplasm</keyword>
<dbReference type="InterPro" id="IPR008445">
    <property type="entry name" value="A15"/>
</dbReference>
<gene>
    <name evidence="7" type="ORF">BVTX09c1_092</name>
</gene>
<evidence type="ECO:0000256" key="3">
    <source>
        <dbReference type="ARBA" id="ARBA00022844"/>
    </source>
</evidence>
<dbReference type="RefSeq" id="NP_958001.1">
    <property type="nucleotide sequence ID" value="NC_005337.1"/>
</dbReference>
<keyword evidence="4" id="KW-0426">Late protein</keyword>
<protein>
    <submittedName>
        <fullName evidence="6">Uncharacterized protein</fullName>
    </submittedName>
</protein>
<evidence type="ECO:0000313" key="7">
    <source>
        <dbReference type="EMBL" id="AKC03518.1"/>
    </source>
</evidence>
<keyword evidence="3" id="KW-0946">Virion</keyword>
<sequence>MFIDDNTVIVLNSGERFPEALFDTRGRPLGPRSVRTMEYDASVPRDARALLLVNPTAGQLAVVAAGAPAGARVLVLVDAEYCAPPFSIVNGV</sequence>
<evidence type="ECO:0000256" key="4">
    <source>
        <dbReference type="ARBA" id="ARBA00022921"/>
    </source>
</evidence>
<evidence type="ECO:0000256" key="2">
    <source>
        <dbReference type="ARBA" id="ARBA00004328"/>
    </source>
</evidence>
<dbReference type="Proteomes" id="UP000163391">
    <property type="component" value="Segment"/>
</dbReference>
<organism evidence="6 8">
    <name type="scientific">Bovine papular stomatitis virus</name>
    <dbReference type="NCBI Taxonomy" id="129727"/>
    <lineage>
        <taxon>Viruses</taxon>
        <taxon>Varidnaviria</taxon>
        <taxon>Bamfordvirae</taxon>
        <taxon>Nucleocytoviricota</taxon>
        <taxon>Pokkesviricetes</taxon>
        <taxon>Chitovirales</taxon>
        <taxon>Poxviridae</taxon>
        <taxon>Chordopoxvirinae</taxon>
        <taxon>Parapoxvirus</taxon>
        <taxon>Parapoxvirus bovinestomatitis</taxon>
    </lineage>
</organism>
<dbReference type="KEGG" id="vg:2947918"/>
<dbReference type="GO" id="GO:0044423">
    <property type="term" value="C:virion component"/>
    <property type="evidence" value="ECO:0007669"/>
    <property type="project" value="UniProtKB-KW"/>
</dbReference>
<dbReference type="Proteomes" id="UP000104372">
    <property type="component" value="Segment"/>
</dbReference>
<evidence type="ECO:0000256" key="1">
    <source>
        <dbReference type="ARBA" id="ARBA00004192"/>
    </source>
</evidence>
<proteinExistence type="predicted"/>
<evidence type="ECO:0000313" key="8">
    <source>
        <dbReference type="Proteomes" id="UP000104372"/>
    </source>
</evidence>
<evidence type="ECO:0000313" key="9">
    <source>
        <dbReference type="Proteomes" id="UP000163391"/>
    </source>
</evidence>
<dbReference type="EMBL" id="KM875472">
    <property type="protein sequence ID" value="AKC03518.1"/>
    <property type="molecule type" value="Genomic_DNA"/>
</dbReference>
<reference evidence="7 9" key="2">
    <citation type="journal article" date="2015" name="Arch. Virol.">
        <title>Coinfection with multiple strains of bovine papular stomatitis virus.</title>
        <authorList>
            <person name="Huang T."/>
            <person name="Tulman E.R."/>
            <person name="Diel D.G."/>
            <person name="Khatiwada S."/>
            <person name="Sims W."/>
            <person name="Edwards J.F."/>
            <person name="Wen X."/>
            <person name="Kutish G.F."/>
            <person name="Rock D.L."/>
            <person name="Delhon G."/>
        </authorList>
    </citation>
    <scope>NUCLEOTIDE SEQUENCE [LARGE SCALE GENOMIC DNA]</scope>
    <source>
        <strain evidence="7">BV-TX09c1</strain>
    </source>
</reference>
<name>Q6TV96_9POXV</name>
<dbReference type="Pfam" id="PF05846">
    <property type="entry name" value="Chordopox_A15"/>
    <property type="match status" value="1"/>
</dbReference>
<accession>Q6TV96</accession>